<proteinExistence type="predicted"/>
<organism evidence="1 2">
    <name type="scientific">Mucilaginibacter hurinus</name>
    <dbReference type="NCBI Taxonomy" id="2201324"/>
    <lineage>
        <taxon>Bacteria</taxon>
        <taxon>Pseudomonadati</taxon>
        <taxon>Bacteroidota</taxon>
        <taxon>Sphingobacteriia</taxon>
        <taxon>Sphingobacteriales</taxon>
        <taxon>Sphingobacteriaceae</taxon>
        <taxon>Mucilaginibacter</taxon>
    </lineage>
</organism>
<accession>A0A367GJV4</accession>
<evidence type="ECO:0000313" key="1">
    <source>
        <dbReference type="EMBL" id="RCH53754.1"/>
    </source>
</evidence>
<dbReference type="Proteomes" id="UP000253209">
    <property type="component" value="Unassembled WGS sequence"/>
</dbReference>
<gene>
    <name evidence="1" type="ORF">DJ568_16075</name>
</gene>
<name>A0A367GJV4_9SPHI</name>
<protein>
    <submittedName>
        <fullName evidence="1">Uncharacterized protein</fullName>
    </submittedName>
</protein>
<sequence>MLSTNFSGYKGLPELVGLHTMNEAMSKGLTVSESVNRLKRFHWTAKRLSLIFTTRITAMPVYELKMAFGLHSHYLAEHVESFFNRVREMREPPYGMDKAPHAALDILLDELQNAPDHAFVLGAYEVVIPAFLKGLQKHIEDNNKLFDHPTYRVCRFAAIEVEEIQDYGNAAVKSLITDDLRKEYEPFIATLNSCLQAMGGLDGTGTESNVVPERYFSKTPYVYQGAPQRDERFKDLYNMGVNAEAFLLNRDIEPLPKTIMLYFKRMREIDVPEMMASIISETPDKPWGYYKDMIRQLWDESRHAMMGEVGFTSINVNWENIPFNFTWSYLLNTKMTPLERHSILYFIEQGLMPAKTGKQYEWEVAVQTTNQLTKLIQDYDWADEVLHARIGRDWIVPQLGGQNAALEYGNQAWSKALANSFDDFEANGLTKHENWWPEVYKKACEFWQVEPDPQILAYDTSYRESRPDRIALTE</sequence>
<comment type="caution">
    <text evidence="1">The sequence shown here is derived from an EMBL/GenBank/DDBJ whole genome shotgun (WGS) entry which is preliminary data.</text>
</comment>
<dbReference type="OrthoDB" id="1392385at2"/>
<reference evidence="1 2" key="1">
    <citation type="submission" date="2018-05" db="EMBL/GenBank/DDBJ databases">
        <title>Mucilaginibacter hurinus sp. nov., isolated from briquette warehouse soil.</title>
        <authorList>
            <person name="Choi L."/>
        </authorList>
    </citation>
    <scope>NUCLEOTIDE SEQUENCE [LARGE SCALE GENOMIC DNA]</scope>
    <source>
        <strain evidence="1 2">ZR32</strain>
    </source>
</reference>
<dbReference type="RefSeq" id="WP_114006324.1">
    <property type="nucleotide sequence ID" value="NZ_QGDC01000010.1"/>
</dbReference>
<dbReference type="AlphaFoldDB" id="A0A367GJV4"/>
<keyword evidence="2" id="KW-1185">Reference proteome</keyword>
<evidence type="ECO:0000313" key="2">
    <source>
        <dbReference type="Proteomes" id="UP000253209"/>
    </source>
</evidence>
<dbReference type="EMBL" id="QGDC01000010">
    <property type="protein sequence ID" value="RCH53754.1"/>
    <property type="molecule type" value="Genomic_DNA"/>
</dbReference>